<protein>
    <submittedName>
        <fullName evidence="1">Uncharacterized protein</fullName>
    </submittedName>
</protein>
<dbReference type="eggNOG" id="COG1943">
    <property type="taxonomic scope" value="Bacteria"/>
</dbReference>
<dbReference type="HOGENOM" id="CLU_179309_1_0_3"/>
<dbReference type="RefSeq" id="WP_011614182.1">
    <property type="nucleotide sequence ID" value="NC_008312.1"/>
</dbReference>
<name>Q10V36_TRIEI</name>
<accession>Q10V36</accession>
<dbReference type="EMBL" id="CP000393">
    <property type="protein sequence ID" value="ABG53888.1"/>
    <property type="molecule type" value="Genomic_DNA"/>
</dbReference>
<proteinExistence type="predicted"/>
<reference evidence="1" key="1">
    <citation type="submission" date="2006-06" db="EMBL/GenBank/DDBJ databases">
        <title>Complete sequence of Trichodesmium erythraeum IMS101.</title>
        <authorList>
            <consortium name="US DOE Joint Genome Institute"/>
            <person name="Copeland A."/>
            <person name="Lucas S."/>
            <person name="Lapidus A."/>
            <person name="Barry K."/>
            <person name="Detter J.C."/>
            <person name="Glavina del Rio T."/>
            <person name="Hammon N."/>
            <person name="Israni S."/>
            <person name="Dalin E."/>
            <person name="Tice H."/>
            <person name="Pitluck S."/>
            <person name="Kiss H."/>
            <person name="Munk A.C."/>
            <person name="Brettin T."/>
            <person name="Bruce D."/>
            <person name="Han C."/>
            <person name="Tapia R."/>
            <person name="Gilna P."/>
            <person name="Schmutz J."/>
            <person name="Larimer F."/>
            <person name="Land M."/>
            <person name="Hauser L."/>
            <person name="Kyrpides N."/>
            <person name="Kim E."/>
            <person name="Richardson P."/>
        </authorList>
    </citation>
    <scope>NUCLEOTIDE SEQUENCE [LARGE SCALE GENOMIC DNA]</scope>
    <source>
        <strain evidence="1">IMS101</strain>
    </source>
</reference>
<sequence>MQQGFFYNFSNYGTYDRLTDDGLIKWHPAFLYFGNTLDKCAKN</sequence>
<dbReference type="AlphaFoldDB" id="Q10V36"/>
<evidence type="ECO:0000313" key="1">
    <source>
        <dbReference type="EMBL" id="ABG53888.1"/>
    </source>
</evidence>
<organism evidence="1">
    <name type="scientific">Trichodesmium erythraeum (strain IMS101)</name>
    <dbReference type="NCBI Taxonomy" id="203124"/>
    <lineage>
        <taxon>Bacteria</taxon>
        <taxon>Bacillati</taxon>
        <taxon>Cyanobacteriota</taxon>
        <taxon>Cyanophyceae</taxon>
        <taxon>Oscillatoriophycideae</taxon>
        <taxon>Oscillatoriales</taxon>
        <taxon>Microcoleaceae</taxon>
        <taxon>Trichodesmium</taxon>
    </lineage>
</organism>
<dbReference type="KEGG" id="ter:Tery_4974"/>
<gene>
    <name evidence="1" type="ordered locus">Tery_4974</name>
</gene>